<protein>
    <submittedName>
        <fullName evidence="2">Phosphohistidine phosphatase SixA</fullName>
        <ecNumber evidence="2">3.1.3.-</ecNumber>
    </submittedName>
</protein>
<dbReference type="SUPFAM" id="SSF53254">
    <property type="entry name" value="Phosphoglycerate mutase-like"/>
    <property type="match status" value="1"/>
</dbReference>
<reference evidence="2 3" key="1">
    <citation type="submission" date="2016-06" db="EMBL/GenBank/DDBJ databases">
        <title>Genome sequence of endosymbiont of Candidatus Endolucinida thiodiazotropha.</title>
        <authorList>
            <person name="Poehlein A."/>
            <person name="Koenig S."/>
            <person name="Heiden S.E."/>
            <person name="Thuermer A."/>
            <person name="Voget S."/>
            <person name="Daniel R."/>
            <person name="Markert S."/>
            <person name="Gros O."/>
            <person name="Schweder T."/>
        </authorList>
    </citation>
    <scope>NUCLEOTIDE SEQUENCE [LARGE SCALE GENOMIC DNA]</scope>
    <source>
        <strain evidence="2 3">COS</strain>
    </source>
</reference>
<dbReference type="InterPro" id="IPR013078">
    <property type="entry name" value="His_Pase_superF_clade-1"/>
</dbReference>
<evidence type="ECO:0000313" key="2">
    <source>
        <dbReference type="EMBL" id="ODJ89633.1"/>
    </source>
</evidence>
<dbReference type="Gene3D" id="3.40.50.1240">
    <property type="entry name" value="Phosphoglycerate mutase-like"/>
    <property type="match status" value="1"/>
</dbReference>
<dbReference type="EC" id="3.1.3.-" evidence="2"/>
<dbReference type="GO" id="GO:0101006">
    <property type="term" value="F:protein histidine phosphatase activity"/>
    <property type="evidence" value="ECO:0007669"/>
    <property type="project" value="InterPro"/>
</dbReference>
<dbReference type="OrthoDB" id="9810154at2"/>
<dbReference type="GO" id="GO:0005737">
    <property type="term" value="C:cytoplasm"/>
    <property type="evidence" value="ECO:0007669"/>
    <property type="project" value="InterPro"/>
</dbReference>
<dbReference type="Pfam" id="PF00300">
    <property type="entry name" value="His_Phos_1"/>
    <property type="match status" value="1"/>
</dbReference>
<gene>
    <name evidence="2" type="primary">sixA</name>
    <name evidence="2" type="ORF">CODIS_01930</name>
</gene>
<comment type="caution">
    <text evidence="2">The sequence shown here is derived from an EMBL/GenBank/DDBJ whole genome shotgun (WGS) entry which is preliminary data.</text>
</comment>
<keyword evidence="1 2" id="KW-0378">Hydrolase</keyword>
<dbReference type="SMART" id="SM00855">
    <property type="entry name" value="PGAM"/>
    <property type="match status" value="1"/>
</dbReference>
<dbReference type="CDD" id="cd07067">
    <property type="entry name" value="HP_PGM_like"/>
    <property type="match status" value="1"/>
</dbReference>
<proteinExistence type="predicted"/>
<organism evidence="2 3">
    <name type="scientific">Candidatus Thiodiazotropha endolucinida</name>
    <dbReference type="NCBI Taxonomy" id="1655433"/>
    <lineage>
        <taxon>Bacteria</taxon>
        <taxon>Pseudomonadati</taxon>
        <taxon>Pseudomonadota</taxon>
        <taxon>Gammaproteobacteria</taxon>
        <taxon>Chromatiales</taxon>
        <taxon>Sedimenticolaceae</taxon>
        <taxon>Candidatus Thiodiazotropha</taxon>
    </lineage>
</organism>
<keyword evidence="3" id="KW-1185">Reference proteome</keyword>
<dbReference type="InterPro" id="IPR029033">
    <property type="entry name" value="His_PPase_superfam"/>
</dbReference>
<dbReference type="PANTHER" id="PTHR20935">
    <property type="entry name" value="PHOSPHOGLYCERATE MUTASE-RELATED"/>
    <property type="match status" value="1"/>
</dbReference>
<dbReference type="InterPro" id="IPR004449">
    <property type="entry name" value="SixA"/>
</dbReference>
<dbReference type="InterPro" id="IPR051021">
    <property type="entry name" value="Mito_Ser/Thr_phosphatase"/>
</dbReference>
<dbReference type="EMBL" id="MARB01000001">
    <property type="protein sequence ID" value="ODJ89633.1"/>
    <property type="molecule type" value="Genomic_DNA"/>
</dbReference>
<evidence type="ECO:0000256" key="1">
    <source>
        <dbReference type="ARBA" id="ARBA00022801"/>
    </source>
</evidence>
<accession>A0A7Z0VQB8</accession>
<dbReference type="NCBIfam" id="TIGR00249">
    <property type="entry name" value="sixA"/>
    <property type="match status" value="1"/>
</dbReference>
<sequence>MGVDRITRGLWVGGVMKLYLVQHGEACKKEVDPDRPLTDQGREDIDRLAAFLKQAGIRPDRVIHSGKLRAMQTAGRLTDAIAPGLTLEANGGINLNDDPKAFDSHKKGGGKEIMVVGHLPFMAKLVSHLLLGDRDKPVIAYKPGSVVCLERVNNESWRVNWMLRPELLG</sequence>
<evidence type="ECO:0000313" key="3">
    <source>
        <dbReference type="Proteomes" id="UP000094769"/>
    </source>
</evidence>
<dbReference type="Proteomes" id="UP000094769">
    <property type="component" value="Unassembled WGS sequence"/>
</dbReference>
<name>A0A7Z0VQB8_9GAMM</name>
<dbReference type="AlphaFoldDB" id="A0A7Z0VQB8"/>